<evidence type="ECO:0000313" key="3">
    <source>
        <dbReference type="Proteomes" id="UP001189429"/>
    </source>
</evidence>
<evidence type="ECO:0000313" key="2">
    <source>
        <dbReference type="EMBL" id="CAK0848472.1"/>
    </source>
</evidence>
<dbReference type="EMBL" id="CAUYUJ010014983">
    <property type="protein sequence ID" value="CAK0848472.1"/>
    <property type="molecule type" value="Genomic_DNA"/>
</dbReference>
<accession>A0ABN9TR79</accession>
<protein>
    <submittedName>
        <fullName evidence="2">Uncharacterized protein</fullName>
    </submittedName>
</protein>
<sequence length="195" mass="20281">MHVQGTLKHNCIPTGWRCLSTGVDVAAGCGPLQARCAAAAALQLQRDPPPLAQYLVLRFGAAAPLCRDAAHLFGTSAGFEGLRAQMRARDVIRDYVALKHGDVRAPIDDSTFAVQARCRVHASGQDAVTVYEVVDEYSDGLETYSLATPSSATRSTWAGPGRRSGTGASARGSSCTRCASASAASPVSPSSCGAR</sequence>
<gene>
    <name evidence="2" type="ORF">PCOR1329_LOCUS41405</name>
</gene>
<evidence type="ECO:0000256" key="1">
    <source>
        <dbReference type="SAM" id="MobiDB-lite"/>
    </source>
</evidence>
<name>A0ABN9TR79_9DINO</name>
<keyword evidence="3" id="KW-1185">Reference proteome</keyword>
<comment type="caution">
    <text evidence="2">The sequence shown here is derived from an EMBL/GenBank/DDBJ whole genome shotgun (WGS) entry which is preliminary data.</text>
</comment>
<reference evidence="2" key="1">
    <citation type="submission" date="2023-10" db="EMBL/GenBank/DDBJ databases">
        <authorList>
            <person name="Chen Y."/>
            <person name="Shah S."/>
            <person name="Dougan E. K."/>
            <person name="Thang M."/>
            <person name="Chan C."/>
        </authorList>
    </citation>
    <scope>NUCLEOTIDE SEQUENCE [LARGE SCALE GENOMIC DNA]</scope>
</reference>
<dbReference type="Proteomes" id="UP001189429">
    <property type="component" value="Unassembled WGS sequence"/>
</dbReference>
<organism evidence="2 3">
    <name type="scientific">Prorocentrum cordatum</name>
    <dbReference type="NCBI Taxonomy" id="2364126"/>
    <lineage>
        <taxon>Eukaryota</taxon>
        <taxon>Sar</taxon>
        <taxon>Alveolata</taxon>
        <taxon>Dinophyceae</taxon>
        <taxon>Prorocentrales</taxon>
        <taxon>Prorocentraceae</taxon>
        <taxon>Prorocentrum</taxon>
    </lineage>
</organism>
<feature type="compositionally biased region" description="Low complexity" evidence="1">
    <location>
        <begin position="158"/>
        <end position="173"/>
    </location>
</feature>
<proteinExistence type="predicted"/>
<feature type="region of interest" description="Disordered" evidence="1">
    <location>
        <begin position="151"/>
        <end position="173"/>
    </location>
</feature>